<evidence type="ECO:0000313" key="2">
    <source>
        <dbReference type="Proteomes" id="UP001214576"/>
    </source>
</evidence>
<sequence>MPGDAPLQSQGQSPGGKLLTNTAQHQAFPLSSLDCLSSDPPAWQPNLPPAAKVIVSSTILYDTEDGHGEATTHRIYPHLQALTFIFYLDAGQKEWIPIKSDISALIRWEDHLVGEKVLSIRVYDETNCGPPLTLGGYSKWLWKV</sequence>
<proteinExistence type="predicted"/>
<accession>A0AAD4URX0</accession>
<dbReference type="AlphaFoldDB" id="A0AAD4URX0"/>
<evidence type="ECO:0000313" key="1">
    <source>
        <dbReference type="EMBL" id="KAI4549840.1"/>
    </source>
</evidence>
<comment type="caution">
    <text evidence="1">The sequence shown here is derived from an EMBL/GenBank/DDBJ whole genome shotgun (WGS) entry which is preliminary data.</text>
</comment>
<organism evidence="1 2">
    <name type="scientific">Ovis ammon polii</name>
    <dbReference type="NCBI Taxonomy" id="230172"/>
    <lineage>
        <taxon>Eukaryota</taxon>
        <taxon>Metazoa</taxon>
        <taxon>Chordata</taxon>
        <taxon>Craniata</taxon>
        <taxon>Vertebrata</taxon>
        <taxon>Euteleostomi</taxon>
        <taxon>Mammalia</taxon>
        <taxon>Eutheria</taxon>
        <taxon>Laurasiatheria</taxon>
        <taxon>Artiodactyla</taxon>
        <taxon>Ruminantia</taxon>
        <taxon>Pecora</taxon>
        <taxon>Bovidae</taxon>
        <taxon>Caprinae</taxon>
        <taxon>Ovis</taxon>
    </lineage>
</organism>
<protein>
    <submittedName>
        <fullName evidence="1">Uncharacterized protein</fullName>
    </submittedName>
</protein>
<dbReference type="Proteomes" id="UP001214576">
    <property type="component" value="Unassembled WGS sequence"/>
</dbReference>
<gene>
    <name evidence="1" type="ORF">MG293_002170</name>
</gene>
<reference evidence="1" key="1">
    <citation type="submission" date="2022-03" db="EMBL/GenBank/DDBJ databases">
        <title>Genomic analyses of argali, domestic sheep and their hybrids provide insights into chromosomal evolution, heterosis and genetic basis of agronomic traits.</title>
        <authorList>
            <person name="Li M."/>
        </authorList>
    </citation>
    <scope>NUCLEOTIDE SEQUENCE</scope>
    <source>
        <strain evidence="1">CAU-MHL-2022a</strain>
        <tissue evidence="1">Skin</tissue>
    </source>
</reference>
<keyword evidence="2" id="KW-1185">Reference proteome</keyword>
<dbReference type="EMBL" id="JAKZEL010000001">
    <property type="protein sequence ID" value="KAI4549840.1"/>
    <property type="molecule type" value="Genomic_DNA"/>
</dbReference>
<name>A0AAD4URX0_OVIAM</name>